<evidence type="ECO:0000313" key="3">
    <source>
        <dbReference type="Proteomes" id="UP000019805"/>
    </source>
</evidence>
<evidence type="ECO:0000256" key="1">
    <source>
        <dbReference type="SAM" id="MobiDB-lite"/>
    </source>
</evidence>
<dbReference type="RefSeq" id="WP_052355553.1">
    <property type="nucleotide sequence ID" value="NZ_HG916765.1"/>
</dbReference>
<dbReference type="OrthoDB" id="6058177at2"/>
<feature type="region of interest" description="Disordered" evidence="1">
    <location>
        <begin position="1"/>
        <end position="22"/>
    </location>
</feature>
<dbReference type="EMBL" id="HG916765">
    <property type="protein sequence ID" value="CDM23063.1"/>
    <property type="molecule type" value="Genomic_DNA"/>
</dbReference>
<dbReference type="eggNOG" id="ENOG50332V4">
    <property type="taxonomic scope" value="Bacteria"/>
</dbReference>
<dbReference type="Proteomes" id="UP000019805">
    <property type="component" value="Chromosome"/>
</dbReference>
<organism evidence="2 3">
    <name type="scientific">Castellaniella defragrans (strain DSM 12143 / CCUG 39792 / 65Phen)</name>
    <name type="common">Alcaligenes defragrans</name>
    <dbReference type="NCBI Taxonomy" id="1437824"/>
    <lineage>
        <taxon>Bacteria</taxon>
        <taxon>Pseudomonadati</taxon>
        <taxon>Pseudomonadota</taxon>
        <taxon>Betaproteobacteria</taxon>
        <taxon>Burkholderiales</taxon>
        <taxon>Alcaligenaceae</taxon>
        <taxon>Castellaniella</taxon>
    </lineage>
</organism>
<reference evidence="2 3" key="1">
    <citation type="journal article" date="2014" name="BMC Microbiol.">
        <title>The oxygen-independent metabolism of cyclic monoterpenes in Castellaniella defragrans 65Phen.</title>
        <authorList>
            <person name="Petasch J."/>
            <person name="Disch E.M."/>
            <person name="Markert S."/>
            <person name="Becher D."/>
            <person name="Schweder T."/>
            <person name="Huttel B."/>
            <person name="Reinhardt R."/>
            <person name="Harder J."/>
        </authorList>
    </citation>
    <scope>NUCLEOTIDE SEQUENCE [LARGE SCALE GENOMIC DNA]</scope>
    <source>
        <strain evidence="2">65Phen</strain>
    </source>
</reference>
<accession>W8WTP9</accession>
<keyword evidence="3" id="KW-1185">Reference proteome</keyword>
<dbReference type="AlphaFoldDB" id="W8WTP9"/>
<gene>
    <name evidence="2" type="ORF">BN940_02936</name>
</gene>
<proteinExistence type="predicted"/>
<dbReference type="PATRIC" id="fig|1437824.5.peg.583"/>
<protein>
    <submittedName>
        <fullName evidence="2">Uncharacterized protein</fullName>
    </submittedName>
</protein>
<name>W8WTP9_CASD6</name>
<evidence type="ECO:0000313" key="2">
    <source>
        <dbReference type="EMBL" id="CDM23063.1"/>
    </source>
</evidence>
<sequence length="91" mass="10420">MTRNIADETQPDVTTDRINAEPMIDGREASTALCLPFYWFNDRAMRTRFRIPHYLMGGLVRYRLSELLAWAKRNNVNQQADSTEGGDAGLQ</sequence>
<dbReference type="STRING" id="1437824.BN940_02936"/>
<dbReference type="KEGG" id="cdn:BN940_02936"/>
<dbReference type="HOGENOM" id="CLU_187468_0_0_4"/>